<reference evidence="10 11" key="1">
    <citation type="submission" date="2020-08" db="EMBL/GenBank/DDBJ databases">
        <authorList>
            <person name="Hejnol A."/>
        </authorList>
    </citation>
    <scope>NUCLEOTIDE SEQUENCE [LARGE SCALE GENOMIC DNA]</scope>
</reference>
<dbReference type="Gene3D" id="2.60.120.260">
    <property type="entry name" value="Galactose-binding domain-like"/>
    <property type="match status" value="2"/>
</dbReference>
<evidence type="ECO:0000259" key="9">
    <source>
        <dbReference type="SMART" id="SM00607"/>
    </source>
</evidence>
<keyword evidence="4" id="KW-0479">Metal-binding</keyword>
<keyword evidence="5" id="KW-0430">Lectin</keyword>
<feature type="signal peptide" evidence="8">
    <location>
        <begin position="1"/>
        <end position="16"/>
    </location>
</feature>
<gene>
    <name evidence="10" type="ORF">DGYR_LOCUS5024</name>
</gene>
<dbReference type="GO" id="GO:0010185">
    <property type="term" value="P:regulation of cellular defense response"/>
    <property type="evidence" value="ECO:0007669"/>
    <property type="project" value="UniProtKB-ARBA"/>
</dbReference>
<dbReference type="PANTHER" id="PTHR45713:SF6">
    <property type="entry name" value="F5_8 TYPE C DOMAIN-CONTAINING PROTEIN"/>
    <property type="match status" value="1"/>
</dbReference>
<dbReference type="InterPro" id="IPR051941">
    <property type="entry name" value="BG_Antigen-Binding_Lectin"/>
</dbReference>
<comment type="function">
    <text evidence="1">Acts as a defensive agent. Recognizes blood group fucosylated oligosaccharides including A, B, H and Lewis B-type antigens. Does not recognize Lewis A antigen and has low affinity for monovalent haptens.</text>
</comment>
<sequence length="453" mass="51137">MSRLIAIILFFNLSVCQDIYMTVDLALKKVTQQSSTSAAKISSFAVDGKFNPTPALCSETLVESNPWWTVKFHKAFFVRTVRILSPSTKPQKLKNITVKTSFLENANPINDESFRTCNNFTVSINPSQSATIYCIQQYYARKVLISSTKEGPVKLNFCEVEIWSMRNIALNKQSSQTSSGWSGAATIANDGHTNALYYSNGLTCSHTHNHVYSWWKIDLSEQSNIFALTVVNRVGLTFRLKDIRVSVSDIDFTPTIYSQTECSIKETFNSYTTLRSKKDCTGRYLAMQMTKKHGSQNYLTLCEVSIYGTHFNSEITFVPVIVNETYTCNTVAIKKIDCNGNSFYSINLLDLSGNQITVDLMSVLIGNECAKSSLKLFAHCSLDHFVTGWQSNVVLNECELESVTDGYYTEFDMNDICSFKCRCNEGEAKYLSVFMMESFPLTTYKDIYLVIKL</sequence>
<dbReference type="AlphaFoldDB" id="A0A7I8VJE8"/>
<dbReference type="Proteomes" id="UP000549394">
    <property type="component" value="Unassembled WGS sequence"/>
</dbReference>
<comment type="similarity">
    <text evidence="2">Belongs to the fucolectin family.</text>
</comment>
<dbReference type="PANTHER" id="PTHR45713">
    <property type="entry name" value="FTP DOMAIN-CONTAINING PROTEIN"/>
    <property type="match status" value="1"/>
</dbReference>
<dbReference type="InterPro" id="IPR008979">
    <property type="entry name" value="Galactose-bd-like_sf"/>
</dbReference>
<evidence type="ECO:0000256" key="1">
    <source>
        <dbReference type="ARBA" id="ARBA00002219"/>
    </source>
</evidence>
<proteinExistence type="inferred from homology"/>
<protein>
    <recommendedName>
        <fullName evidence="9">Fucolectin tachylectin-4 pentraxin-1 domain-containing protein</fullName>
    </recommendedName>
</protein>
<evidence type="ECO:0000256" key="4">
    <source>
        <dbReference type="ARBA" id="ARBA00022723"/>
    </source>
</evidence>
<evidence type="ECO:0000256" key="3">
    <source>
        <dbReference type="ARBA" id="ARBA00011233"/>
    </source>
</evidence>
<evidence type="ECO:0000313" key="10">
    <source>
        <dbReference type="EMBL" id="CAD5116387.1"/>
    </source>
</evidence>
<accession>A0A7I8VJE8</accession>
<organism evidence="10 11">
    <name type="scientific">Dimorphilus gyrociliatus</name>
    <dbReference type="NCBI Taxonomy" id="2664684"/>
    <lineage>
        <taxon>Eukaryota</taxon>
        <taxon>Metazoa</taxon>
        <taxon>Spiralia</taxon>
        <taxon>Lophotrochozoa</taxon>
        <taxon>Annelida</taxon>
        <taxon>Polychaeta</taxon>
        <taxon>Polychaeta incertae sedis</taxon>
        <taxon>Dinophilidae</taxon>
        <taxon>Dimorphilus</taxon>
    </lineage>
</organism>
<comment type="caution">
    <text evidence="10">The sequence shown here is derived from an EMBL/GenBank/DDBJ whole genome shotgun (WGS) entry which is preliminary data.</text>
</comment>
<keyword evidence="6" id="KW-0106">Calcium</keyword>
<keyword evidence="11" id="KW-1185">Reference proteome</keyword>
<dbReference type="SUPFAM" id="SSF49785">
    <property type="entry name" value="Galactose-binding domain-like"/>
    <property type="match status" value="2"/>
</dbReference>
<feature type="chain" id="PRO_5029868184" description="Fucolectin tachylectin-4 pentraxin-1 domain-containing protein" evidence="8">
    <location>
        <begin position="17"/>
        <end position="453"/>
    </location>
</feature>
<feature type="domain" description="Fucolectin tachylectin-4 pentraxin-1" evidence="9">
    <location>
        <begin position="165"/>
        <end position="314"/>
    </location>
</feature>
<dbReference type="GO" id="GO:0042806">
    <property type="term" value="F:fucose binding"/>
    <property type="evidence" value="ECO:0007669"/>
    <property type="project" value="UniProtKB-ARBA"/>
</dbReference>
<dbReference type="GO" id="GO:0001868">
    <property type="term" value="P:regulation of complement activation, lectin pathway"/>
    <property type="evidence" value="ECO:0007669"/>
    <property type="project" value="UniProtKB-ARBA"/>
</dbReference>
<keyword evidence="7" id="KW-1015">Disulfide bond</keyword>
<evidence type="ECO:0000256" key="8">
    <source>
        <dbReference type="SAM" id="SignalP"/>
    </source>
</evidence>
<comment type="subunit">
    <text evidence="3">Homotrimer.</text>
</comment>
<evidence type="ECO:0000256" key="5">
    <source>
        <dbReference type="ARBA" id="ARBA00022734"/>
    </source>
</evidence>
<dbReference type="Pfam" id="PF22633">
    <property type="entry name" value="F5_F8_type_C_2"/>
    <property type="match status" value="2"/>
</dbReference>
<keyword evidence="8" id="KW-0732">Signal</keyword>
<evidence type="ECO:0000256" key="7">
    <source>
        <dbReference type="ARBA" id="ARBA00023157"/>
    </source>
</evidence>
<evidence type="ECO:0000256" key="2">
    <source>
        <dbReference type="ARBA" id="ARBA00010147"/>
    </source>
</evidence>
<dbReference type="SMART" id="SM00607">
    <property type="entry name" value="FTP"/>
    <property type="match status" value="1"/>
</dbReference>
<dbReference type="InterPro" id="IPR006585">
    <property type="entry name" value="FTP1"/>
</dbReference>
<dbReference type="OrthoDB" id="547680at2759"/>
<evidence type="ECO:0000313" key="11">
    <source>
        <dbReference type="Proteomes" id="UP000549394"/>
    </source>
</evidence>
<name>A0A7I8VJE8_9ANNE</name>
<evidence type="ECO:0000256" key="6">
    <source>
        <dbReference type="ARBA" id="ARBA00022837"/>
    </source>
</evidence>
<dbReference type="GO" id="GO:0046872">
    <property type="term" value="F:metal ion binding"/>
    <property type="evidence" value="ECO:0007669"/>
    <property type="project" value="UniProtKB-KW"/>
</dbReference>
<dbReference type="EMBL" id="CAJFCJ010000006">
    <property type="protein sequence ID" value="CAD5116387.1"/>
    <property type="molecule type" value="Genomic_DNA"/>
</dbReference>